<comment type="caution">
    <text evidence="2">The sequence shown here is derived from an EMBL/GenBank/DDBJ whole genome shotgun (WGS) entry which is preliminary data.</text>
</comment>
<name>A0A1Y2HV81_9FUNG</name>
<gene>
    <name evidence="2" type="ORF">BCR44DRAFT_292325</name>
</gene>
<protein>
    <recommendedName>
        <fullName evidence="4">Secreted protein</fullName>
    </recommendedName>
</protein>
<dbReference type="Proteomes" id="UP000193411">
    <property type="component" value="Unassembled WGS sequence"/>
</dbReference>
<organism evidence="2 3">
    <name type="scientific">Catenaria anguillulae PL171</name>
    <dbReference type="NCBI Taxonomy" id="765915"/>
    <lineage>
        <taxon>Eukaryota</taxon>
        <taxon>Fungi</taxon>
        <taxon>Fungi incertae sedis</taxon>
        <taxon>Blastocladiomycota</taxon>
        <taxon>Blastocladiomycetes</taxon>
        <taxon>Blastocladiales</taxon>
        <taxon>Catenariaceae</taxon>
        <taxon>Catenaria</taxon>
    </lineage>
</organism>
<evidence type="ECO:0000256" key="1">
    <source>
        <dbReference type="SAM" id="SignalP"/>
    </source>
</evidence>
<evidence type="ECO:0000313" key="3">
    <source>
        <dbReference type="Proteomes" id="UP000193411"/>
    </source>
</evidence>
<dbReference type="GO" id="GO:0005739">
    <property type="term" value="C:mitochondrion"/>
    <property type="evidence" value="ECO:0007669"/>
    <property type="project" value="GOC"/>
</dbReference>
<sequence length="142" mass="15302">MFANHLSYAQRRSLSNSLVWVTALTAVLTVAAPTLLPCPVAHGKGHILGDEAEHDENEVDDHHQDDQLRQPRGTVACLAAAGSGNWCPMSMFGSMRSSRSRTNLRDDMPKVCVAWPNSSRGSGVSRVAGSTSSVCQEEVVVR</sequence>
<dbReference type="InterPro" id="IPR031459">
    <property type="entry name" value="Coa2"/>
</dbReference>
<keyword evidence="3" id="KW-1185">Reference proteome</keyword>
<accession>A0A1Y2HV81</accession>
<proteinExistence type="predicted"/>
<dbReference type="Pfam" id="PF17051">
    <property type="entry name" value="COA2"/>
    <property type="match status" value="1"/>
</dbReference>
<dbReference type="AlphaFoldDB" id="A0A1Y2HV81"/>
<feature type="chain" id="PRO_5013028272" description="Secreted protein" evidence="1">
    <location>
        <begin position="32"/>
        <end position="142"/>
    </location>
</feature>
<feature type="signal peptide" evidence="1">
    <location>
        <begin position="1"/>
        <end position="31"/>
    </location>
</feature>
<dbReference type="GO" id="GO:0033617">
    <property type="term" value="P:mitochondrial respiratory chain complex IV assembly"/>
    <property type="evidence" value="ECO:0007669"/>
    <property type="project" value="InterPro"/>
</dbReference>
<dbReference type="EMBL" id="MCFL01000008">
    <property type="protein sequence ID" value="ORZ38510.1"/>
    <property type="molecule type" value="Genomic_DNA"/>
</dbReference>
<reference evidence="2 3" key="1">
    <citation type="submission" date="2016-07" db="EMBL/GenBank/DDBJ databases">
        <title>Pervasive Adenine N6-methylation of Active Genes in Fungi.</title>
        <authorList>
            <consortium name="DOE Joint Genome Institute"/>
            <person name="Mondo S.J."/>
            <person name="Dannebaum R.O."/>
            <person name="Kuo R.C."/>
            <person name="Labutti K."/>
            <person name="Haridas S."/>
            <person name="Kuo A."/>
            <person name="Salamov A."/>
            <person name="Ahrendt S.R."/>
            <person name="Lipzen A."/>
            <person name="Sullivan W."/>
            <person name="Andreopoulos W.B."/>
            <person name="Clum A."/>
            <person name="Lindquist E."/>
            <person name="Daum C."/>
            <person name="Ramamoorthy G.K."/>
            <person name="Gryganskyi A."/>
            <person name="Culley D."/>
            <person name="Magnuson J.K."/>
            <person name="James T.Y."/>
            <person name="O'Malley M.A."/>
            <person name="Stajich J.E."/>
            <person name="Spatafora J.W."/>
            <person name="Visel A."/>
            <person name="Grigoriev I.V."/>
        </authorList>
    </citation>
    <scope>NUCLEOTIDE SEQUENCE [LARGE SCALE GENOMIC DNA]</scope>
    <source>
        <strain evidence="2 3">PL171</strain>
    </source>
</reference>
<keyword evidence="1" id="KW-0732">Signal</keyword>
<evidence type="ECO:0000313" key="2">
    <source>
        <dbReference type="EMBL" id="ORZ38510.1"/>
    </source>
</evidence>
<evidence type="ECO:0008006" key="4">
    <source>
        <dbReference type="Google" id="ProtNLM"/>
    </source>
</evidence>